<evidence type="ECO:0000313" key="2">
    <source>
        <dbReference type="EMBL" id="KAK7813050.1"/>
    </source>
</evidence>
<keyword evidence="3" id="KW-1185">Reference proteome</keyword>
<accession>A0AAW0IEP3</accession>
<feature type="compositionally biased region" description="Polar residues" evidence="1">
    <location>
        <begin position="37"/>
        <end position="51"/>
    </location>
</feature>
<name>A0AAW0IEP3_MYOGA</name>
<dbReference type="AlphaFoldDB" id="A0AAW0IEP3"/>
<reference evidence="2 3" key="1">
    <citation type="journal article" date="2023" name="bioRxiv">
        <title>Conserved and derived expression patterns and positive selection on dental genes reveal complex evolutionary context of ever-growing rodent molars.</title>
        <authorList>
            <person name="Calamari Z.T."/>
            <person name="Song A."/>
            <person name="Cohen E."/>
            <person name="Akter M."/>
            <person name="Roy R.D."/>
            <person name="Hallikas O."/>
            <person name="Christensen M.M."/>
            <person name="Li P."/>
            <person name="Marangoni P."/>
            <person name="Jernvall J."/>
            <person name="Klein O.D."/>
        </authorList>
    </citation>
    <scope>NUCLEOTIDE SEQUENCE [LARGE SCALE GENOMIC DNA]</scope>
    <source>
        <strain evidence="2">V071</strain>
    </source>
</reference>
<gene>
    <name evidence="2" type="ORF">U0070_021897</name>
</gene>
<dbReference type="EMBL" id="JBBHLL010000139">
    <property type="protein sequence ID" value="KAK7813050.1"/>
    <property type="molecule type" value="Genomic_DNA"/>
</dbReference>
<sequence length="202" mass="21118">MTVVLQLVHQGNSYQREPDSVRKVGNILSPKLPGTTLDGTLSDSSRMNGSQEGWRPRDFPPHSRTFGERELQRLAQLLTQVNLQVRSLDPAAATTEAPAFWAAFACALHTSLAATANTTRGAGTVALWGMELGPFTAAAYAGASSQPCTVSHAKRSATVELAWTPNDLKGFLSSGTRGGSSASGALSLLLLGLLLQGVAGDG</sequence>
<dbReference type="Proteomes" id="UP001488838">
    <property type="component" value="Unassembled WGS sequence"/>
</dbReference>
<organism evidence="2 3">
    <name type="scientific">Myodes glareolus</name>
    <name type="common">Bank vole</name>
    <name type="synonym">Clethrionomys glareolus</name>
    <dbReference type="NCBI Taxonomy" id="447135"/>
    <lineage>
        <taxon>Eukaryota</taxon>
        <taxon>Metazoa</taxon>
        <taxon>Chordata</taxon>
        <taxon>Craniata</taxon>
        <taxon>Vertebrata</taxon>
        <taxon>Euteleostomi</taxon>
        <taxon>Mammalia</taxon>
        <taxon>Eutheria</taxon>
        <taxon>Euarchontoglires</taxon>
        <taxon>Glires</taxon>
        <taxon>Rodentia</taxon>
        <taxon>Myomorpha</taxon>
        <taxon>Muroidea</taxon>
        <taxon>Cricetidae</taxon>
        <taxon>Arvicolinae</taxon>
        <taxon>Myodes</taxon>
    </lineage>
</organism>
<comment type="caution">
    <text evidence="2">The sequence shown here is derived from an EMBL/GenBank/DDBJ whole genome shotgun (WGS) entry which is preliminary data.</text>
</comment>
<evidence type="ECO:0000256" key="1">
    <source>
        <dbReference type="SAM" id="MobiDB-lite"/>
    </source>
</evidence>
<evidence type="ECO:0000313" key="3">
    <source>
        <dbReference type="Proteomes" id="UP001488838"/>
    </source>
</evidence>
<protein>
    <submittedName>
        <fullName evidence="2">Uncharacterized protein</fullName>
    </submittedName>
</protein>
<proteinExistence type="predicted"/>
<feature type="region of interest" description="Disordered" evidence="1">
    <location>
        <begin position="25"/>
        <end position="61"/>
    </location>
</feature>